<proteinExistence type="predicted"/>
<dbReference type="GO" id="GO:0004497">
    <property type="term" value="F:monooxygenase activity"/>
    <property type="evidence" value="ECO:0007669"/>
    <property type="project" value="UniProtKB-KW"/>
</dbReference>
<evidence type="ECO:0000256" key="2">
    <source>
        <dbReference type="ARBA" id="ARBA00023008"/>
    </source>
</evidence>
<dbReference type="PROSITE" id="PS00498">
    <property type="entry name" value="TYROSINASE_2"/>
    <property type="match status" value="1"/>
</dbReference>
<accession>A0A6A6V5W2</accession>
<gene>
    <name evidence="5" type="ORF">M011DRAFT_124226</name>
</gene>
<dbReference type="PROSITE" id="PS00497">
    <property type="entry name" value="TYROSINASE_1"/>
    <property type="match status" value="1"/>
</dbReference>
<dbReference type="PANTHER" id="PTHR11474:SF126">
    <property type="entry name" value="TYROSINASE-LIKE PROTEIN TYR-1-RELATED"/>
    <property type="match status" value="1"/>
</dbReference>
<keyword evidence="1" id="KW-0479">Metal-binding</keyword>
<keyword evidence="2" id="KW-0186">Copper</keyword>
<keyword evidence="6" id="KW-1185">Reference proteome</keyword>
<dbReference type="Proteomes" id="UP000799440">
    <property type="component" value="Unassembled WGS sequence"/>
</dbReference>
<dbReference type="SUPFAM" id="SSF48056">
    <property type="entry name" value="Di-copper centre-containing domain"/>
    <property type="match status" value="1"/>
</dbReference>
<evidence type="ECO:0000259" key="4">
    <source>
        <dbReference type="PROSITE" id="PS00498"/>
    </source>
</evidence>
<dbReference type="Gene3D" id="1.10.1280.10">
    <property type="entry name" value="Di-copper center containing domain from catechol oxidase"/>
    <property type="match status" value="1"/>
</dbReference>
<sequence length="300" mass="33323">MKKHEKKNYIDAVLCLSKRKAISGYDNTVNRFDDHHAVHNVQTPDIHFVGHFLLWHRYFLATYEKALRTECGYKGAQPYWDWSLDADPKNTSSTAWFNSPVFDPKTGFGGNGAYVEHTPQNNPFGIPGATGGGCVQDGPFTEKAFTPNYPSGPECLRRDFIPWIINSWADPAVIAELMKSPDYTTFAFNMEGIPSFDVPAVHGSGHFGVGGVLGQLGNVENSPADPLFYLHHGNLDYIFWKWQQMDLKTRLNQVGGPVKSFGYGGENVTLDFKVNMGPLAGDATLGDLLNTKGKTLCYTY</sequence>
<dbReference type="InterPro" id="IPR050316">
    <property type="entry name" value="Tyrosinase/Hemocyanin"/>
</dbReference>
<feature type="domain" description="Tyrosinase copper-binding" evidence="3">
    <location>
        <begin position="47"/>
        <end position="64"/>
    </location>
</feature>
<reference evidence="5" key="1">
    <citation type="journal article" date="2020" name="Stud. Mycol.">
        <title>101 Dothideomycetes genomes: a test case for predicting lifestyles and emergence of pathogens.</title>
        <authorList>
            <person name="Haridas S."/>
            <person name="Albert R."/>
            <person name="Binder M."/>
            <person name="Bloem J."/>
            <person name="Labutti K."/>
            <person name="Salamov A."/>
            <person name="Andreopoulos B."/>
            <person name="Baker S."/>
            <person name="Barry K."/>
            <person name="Bills G."/>
            <person name="Bluhm B."/>
            <person name="Cannon C."/>
            <person name="Castanera R."/>
            <person name="Culley D."/>
            <person name="Daum C."/>
            <person name="Ezra D."/>
            <person name="Gonzalez J."/>
            <person name="Henrissat B."/>
            <person name="Kuo A."/>
            <person name="Liang C."/>
            <person name="Lipzen A."/>
            <person name="Lutzoni F."/>
            <person name="Magnuson J."/>
            <person name="Mondo S."/>
            <person name="Nolan M."/>
            <person name="Ohm R."/>
            <person name="Pangilinan J."/>
            <person name="Park H.-J."/>
            <person name="Ramirez L."/>
            <person name="Alfaro M."/>
            <person name="Sun H."/>
            <person name="Tritt A."/>
            <person name="Yoshinaga Y."/>
            <person name="Zwiers L.-H."/>
            <person name="Turgeon B."/>
            <person name="Goodwin S."/>
            <person name="Spatafora J."/>
            <person name="Crous P."/>
            <person name="Grigoriev I."/>
        </authorList>
    </citation>
    <scope>NUCLEOTIDE SEQUENCE</scope>
    <source>
        <strain evidence="5">CBS 119925</strain>
    </source>
</reference>
<protein>
    <submittedName>
        <fullName evidence="5">Monooxygenase</fullName>
    </submittedName>
</protein>
<dbReference type="PANTHER" id="PTHR11474">
    <property type="entry name" value="TYROSINASE FAMILY MEMBER"/>
    <property type="match status" value="1"/>
</dbReference>
<organism evidence="5 6">
    <name type="scientific">Sporormia fimetaria CBS 119925</name>
    <dbReference type="NCBI Taxonomy" id="1340428"/>
    <lineage>
        <taxon>Eukaryota</taxon>
        <taxon>Fungi</taxon>
        <taxon>Dikarya</taxon>
        <taxon>Ascomycota</taxon>
        <taxon>Pezizomycotina</taxon>
        <taxon>Dothideomycetes</taxon>
        <taxon>Pleosporomycetidae</taxon>
        <taxon>Pleosporales</taxon>
        <taxon>Sporormiaceae</taxon>
        <taxon>Sporormia</taxon>
    </lineage>
</organism>
<dbReference type="Pfam" id="PF00264">
    <property type="entry name" value="Tyrosinase"/>
    <property type="match status" value="1"/>
</dbReference>
<evidence type="ECO:0000313" key="6">
    <source>
        <dbReference type="Proteomes" id="UP000799440"/>
    </source>
</evidence>
<dbReference type="InterPro" id="IPR002227">
    <property type="entry name" value="Tyrosinase_Cu-bd"/>
</dbReference>
<feature type="domain" description="Tyrosinase copper-binding" evidence="4">
    <location>
        <begin position="225"/>
        <end position="236"/>
    </location>
</feature>
<dbReference type="EMBL" id="MU006580">
    <property type="protein sequence ID" value="KAF2745875.1"/>
    <property type="molecule type" value="Genomic_DNA"/>
</dbReference>
<keyword evidence="5" id="KW-0503">Monooxygenase</keyword>
<dbReference type="GO" id="GO:0046872">
    <property type="term" value="F:metal ion binding"/>
    <property type="evidence" value="ECO:0007669"/>
    <property type="project" value="UniProtKB-KW"/>
</dbReference>
<evidence type="ECO:0000313" key="5">
    <source>
        <dbReference type="EMBL" id="KAF2745875.1"/>
    </source>
</evidence>
<name>A0A6A6V5W2_9PLEO</name>
<dbReference type="PRINTS" id="PR00092">
    <property type="entry name" value="TYROSINASE"/>
</dbReference>
<evidence type="ECO:0000259" key="3">
    <source>
        <dbReference type="PROSITE" id="PS00497"/>
    </source>
</evidence>
<dbReference type="InterPro" id="IPR008922">
    <property type="entry name" value="Di-copper_centre_dom_sf"/>
</dbReference>
<keyword evidence="5" id="KW-0560">Oxidoreductase</keyword>
<evidence type="ECO:0000256" key="1">
    <source>
        <dbReference type="ARBA" id="ARBA00022723"/>
    </source>
</evidence>
<dbReference type="OrthoDB" id="6132182at2759"/>
<dbReference type="AlphaFoldDB" id="A0A6A6V5W2"/>